<dbReference type="InterPro" id="IPR012338">
    <property type="entry name" value="Beta-lactam/transpept-like"/>
</dbReference>
<name>A0ABP7WSY4_9SPHI</name>
<dbReference type="InterPro" id="IPR050515">
    <property type="entry name" value="Beta-lactam/transpept"/>
</dbReference>
<dbReference type="Gene3D" id="3.30.450.330">
    <property type="match status" value="1"/>
</dbReference>
<dbReference type="InterPro" id="IPR001460">
    <property type="entry name" value="PCN-bd_Tpept"/>
</dbReference>
<dbReference type="InterPro" id="IPR005543">
    <property type="entry name" value="PASTA_dom"/>
</dbReference>
<keyword evidence="4" id="KW-0812">Transmembrane</keyword>
<evidence type="ECO:0000256" key="4">
    <source>
        <dbReference type="SAM" id="Phobius"/>
    </source>
</evidence>
<protein>
    <submittedName>
        <fullName evidence="6">Penicillin-binding protein</fullName>
    </submittedName>
</protein>
<evidence type="ECO:0000313" key="6">
    <source>
        <dbReference type="EMBL" id="GAA4096061.1"/>
    </source>
</evidence>
<dbReference type="Pfam" id="PF00905">
    <property type="entry name" value="Transpeptidase"/>
    <property type="match status" value="1"/>
</dbReference>
<comment type="subcellular location">
    <subcellularLocation>
        <location evidence="1">Membrane</location>
    </subcellularLocation>
</comment>
<evidence type="ECO:0000256" key="1">
    <source>
        <dbReference type="ARBA" id="ARBA00004370"/>
    </source>
</evidence>
<feature type="domain" description="PASTA" evidence="5">
    <location>
        <begin position="651"/>
        <end position="707"/>
    </location>
</feature>
<evidence type="ECO:0000256" key="2">
    <source>
        <dbReference type="ARBA" id="ARBA00022645"/>
    </source>
</evidence>
<keyword evidence="2" id="KW-0121">Carboxypeptidase</keyword>
<dbReference type="SUPFAM" id="SSF56601">
    <property type="entry name" value="beta-lactamase/transpeptidase-like"/>
    <property type="match status" value="1"/>
</dbReference>
<dbReference type="Gene3D" id="3.30.10.20">
    <property type="match status" value="1"/>
</dbReference>
<dbReference type="CDD" id="cd06575">
    <property type="entry name" value="PASTA_Pbp2x-like_2"/>
    <property type="match status" value="1"/>
</dbReference>
<comment type="caution">
    <text evidence="6">The sequence shown here is derived from an EMBL/GenBank/DDBJ whole genome shotgun (WGS) entry which is preliminary data.</text>
</comment>
<dbReference type="Pfam" id="PF03717">
    <property type="entry name" value="PBP_dimer"/>
    <property type="match status" value="1"/>
</dbReference>
<keyword evidence="2" id="KW-0645">Protease</keyword>
<sequence>MSIRTNILLRVYLAFGLILLFALAVVIQMCRLQFVQGEKWKSMAAKLSTRYENVEATRGNIISVDGALLATSVPEYELHMDMFAGGIFEDKVFYAKVDSLAAKLAQLYPDKTERYYSRMLRSARKDSSRYQLIRRRVTFQELKQIRKFPIFRMGRYKGGLIVLQQNKRILPFRSLAARTIGYKNENVKNAVGLEGAYAEYIDGENGKRLMQRIAGGVYVPVNDDEDEVAAKDGADIISTINVNFQDVAQKALRKQLDSIQADFGTVVLMEVATGEVRAIANFTRTKDGDYQERFNYAIAAEAEPGSTFKLATYMTLLDQHKIDTNTKVDIQHGRYDMINPRNGKVFLHIKDAEDAGGIISAKRAFEESSNVGAVKLAYSHYAANPREFTDALYSYHLNERNHLQIPGEGRPLIKNPSSKSWNKLQTVAQMAYGYELKLSPLQMLTFYNSVANNGKEIAPIFVKEIRSMGNTVERFQARVINDKVCSDETLAKVKGLLEGVVLEGTGKLVIKNNLYSVAGKTGTAQIAHGSAGYGAKDEHQASFCGYFPADRPKYSMIVVISNPRIGSHLAARVAGPVFRKIADRVYASDLELSHGATVHFVGNTTMPKIKHGNMAAIKKVYSKLGVKPLYASTTTGIDTSEGLPYDDTKYKAGTVPDVTGMSLSDALYALGNAGYKVGAKGSGVVTTQSIIAGSAARKGSKIFIELE</sequence>
<dbReference type="PANTHER" id="PTHR30627:SF1">
    <property type="entry name" value="PEPTIDOGLYCAN D,D-TRANSPEPTIDASE FTSI"/>
    <property type="match status" value="1"/>
</dbReference>
<dbReference type="RefSeq" id="WP_345103326.1">
    <property type="nucleotide sequence ID" value="NZ_BAABCV010000006.1"/>
</dbReference>
<keyword evidence="3 4" id="KW-0472">Membrane</keyword>
<dbReference type="Pfam" id="PF03793">
    <property type="entry name" value="PASTA"/>
    <property type="match status" value="1"/>
</dbReference>
<evidence type="ECO:0000259" key="5">
    <source>
        <dbReference type="PROSITE" id="PS51178"/>
    </source>
</evidence>
<dbReference type="InterPro" id="IPR036138">
    <property type="entry name" value="PBP_dimer_sf"/>
</dbReference>
<dbReference type="Proteomes" id="UP001500841">
    <property type="component" value="Unassembled WGS sequence"/>
</dbReference>
<dbReference type="Gene3D" id="3.90.1310.10">
    <property type="entry name" value="Penicillin-binding protein 2a (Domain 2)"/>
    <property type="match status" value="1"/>
</dbReference>
<dbReference type="SMART" id="SM00740">
    <property type="entry name" value="PASTA"/>
    <property type="match status" value="1"/>
</dbReference>
<dbReference type="SUPFAM" id="SSF56519">
    <property type="entry name" value="Penicillin binding protein dimerisation domain"/>
    <property type="match status" value="1"/>
</dbReference>
<dbReference type="EMBL" id="BAABCV010000006">
    <property type="protein sequence ID" value="GAA4096061.1"/>
    <property type="molecule type" value="Genomic_DNA"/>
</dbReference>
<proteinExistence type="predicted"/>
<reference evidence="7" key="1">
    <citation type="journal article" date="2019" name="Int. J. Syst. Evol. Microbiol.">
        <title>The Global Catalogue of Microorganisms (GCM) 10K type strain sequencing project: providing services to taxonomists for standard genome sequencing and annotation.</title>
        <authorList>
            <consortium name="The Broad Institute Genomics Platform"/>
            <consortium name="The Broad Institute Genome Sequencing Center for Infectious Disease"/>
            <person name="Wu L."/>
            <person name="Ma J."/>
        </authorList>
    </citation>
    <scope>NUCLEOTIDE SEQUENCE [LARGE SCALE GENOMIC DNA]</scope>
    <source>
        <strain evidence="7">JCM 17085</strain>
    </source>
</reference>
<dbReference type="PANTHER" id="PTHR30627">
    <property type="entry name" value="PEPTIDOGLYCAN D,D-TRANSPEPTIDASE"/>
    <property type="match status" value="1"/>
</dbReference>
<keyword evidence="7" id="KW-1185">Reference proteome</keyword>
<keyword evidence="2" id="KW-0378">Hydrolase</keyword>
<dbReference type="InterPro" id="IPR005311">
    <property type="entry name" value="PBP_dimer"/>
</dbReference>
<gene>
    <name evidence="6" type="ORF">GCM10022392_19020</name>
</gene>
<evidence type="ECO:0000313" key="7">
    <source>
        <dbReference type="Proteomes" id="UP001500841"/>
    </source>
</evidence>
<keyword evidence="4" id="KW-1133">Transmembrane helix</keyword>
<dbReference type="SUPFAM" id="SSF54184">
    <property type="entry name" value="Penicillin-binding protein 2x (pbp-2x), c-terminal domain"/>
    <property type="match status" value="1"/>
</dbReference>
<organism evidence="6 7">
    <name type="scientific">Mucilaginibacter panaciglaebae</name>
    <dbReference type="NCBI Taxonomy" id="502331"/>
    <lineage>
        <taxon>Bacteria</taxon>
        <taxon>Pseudomonadati</taxon>
        <taxon>Bacteroidota</taxon>
        <taxon>Sphingobacteriia</taxon>
        <taxon>Sphingobacteriales</taxon>
        <taxon>Sphingobacteriaceae</taxon>
        <taxon>Mucilaginibacter</taxon>
    </lineage>
</organism>
<dbReference type="PROSITE" id="PS51178">
    <property type="entry name" value="PASTA"/>
    <property type="match status" value="1"/>
</dbReference>
<accession>A0ABP7WSY4</accession>
<feature type="transmembrane region" description="Helical" evidence="4">
    <location>
        <begin position="7"/>
        <end position="27"/>
    </location>
</feature>
<evidence type="ECO:0000256" key="3">
    <source>
        <dbReference type="ARBA" id="ARBA00023136"/>
    </source>
</evidence>
<dbReference type="Gene3D" id="3.40.710.10">
    <property type="entry name" value="DD-peptidase/beta-lactamase superfamily"/>
    <property type="match status" value="1"/>
</dbReference>